<feature type="non-terminal residue" evidence="1">
    <location>
        <position position="1"/>
    </location>
</feature>
<dbReference type="EMBL" id="CM011681">
    <property type="protein sequence ID" value="TMS16558.1"/>
    <property type="molecule type" value="Genomic_DNA"/>
</dbReference>
<organism evidence="1 2">
    <name type="scientific">Larimichthys crocea</name>
    <name type="common">Large yellow croaker</name>
    <name type="synonym">Pseudosciaena crocea</name>
    <dbReference type="NCBI Taxonomy" id="215358"/>
    <lineage>
        <taxon>Eukaryota</taxon>
        <taxon>Metazoa</taxon>
        <taxon>Chordata</taxon>
        <taxon>Craniata</taxon>
        <taxon>Vertebrata</taxon>
        <taxon>Euteleostomi</taxon>
        <taxon>Actinopterygii</taxon>
        <taxon>Neopterygii</taxon>
        <taxon>Teleostei</taxon>
        <taxon>Neoteleostei</taxon>
        <taxon>Acanthomorphata</taxon>
        <taxon>Eupercaria</taxon>
        <taxon>Sciaenidae</taxon>
        <taxon>Larimichthys</taxon>
    </lineage>
</organism>
<dbReference type="Proteomes" id="UP000793456">
    <property type="component" value="Chromosome VIII"/>
</dbReference>
<evidence type="ECO:0000313" key="2">
    <source>
        <dbReference type="Proteomes" id="UP000793456"/>
    </source>
</evidence>
<protein>
    <submittedName>
        <fullName evidence="1">Uncharacterized protein</fullName>
    </submittedName>
</protein>
<feature type="non-terminal residue" evidence="1">
    <location>
        <position position="52"/>
    </location>
</feature>
<keyword evidence="2" id="KW-1185">Reference proteome</keyword>
<accession>A0ACD3RAU3</accession>
<comment type="caution">
    <text evidence="1">The sequence shown here is derived from an EMBL/GenBank/DDBJ whole genome shotgun (WGS) entry which is preliminary data.</text>
</comment>
<gene>
    <name evidence="1" type="ORF">E3U43_013851</name>
</gene>
<sequence length="52" mass="5278">IRCLPGGAIPPEVLPQGLVDSLLPRQGQGAAGRGSPRDLGLSTTLEAAMVLK</sequence>
<reference evidence="1" key="1">
    <citation type="submission" date="2018-11" db="EMBL/GenBank/DDBJ databases">
        <title>The sequence and de novo assembly of Larimichthys crocea genome using PacBio and Hi-C technologies.</title>
        <authorList>
            <person name="Xu P."/>
            <person name="Chen B."/>
            <person name="Zhou Z."/>
            <person name="Ke Q."/>
            <person name="Wu Y."/>
            <person name="Bai H."/>
            <person name="Pu F."/>
        </authorList>
    </citation>
    <scope>NUCLEOTIDE SEQUENCE</scope>
    <source>
        <tissue evidence="1">Muscle</tissue>
    </source>
</reference>
<evidence type="ECO:0000313" key="1">
    <source>
        <dbReference type="EMBL" id="TMS16558.1"/>
    </source>
</evidence>
<name>A0ACD3RAU3_LARCR</name>
<proteinExistence type="predicted"/>